<accession>A0A7J7ETP9</accession>
<dbReference type="PROSITE" id="PS01248">
    <property type="entry name" value="EGF_LAM_1"/>
    <property type="match status" value="2"/>
</dbReference>
<proteinExistence type="predicted"/>
<dbReference type="InterPro" id="IPR008211">
    <property type="entry name" value="Laminin_N"/>
</dbReference>
<keyword evidence="3" id="KW-0272">Extracellular matrix</keyword>
<evidence type="ECO:0000256" key="3">
    <source>
        <dbReference type="ARBA" id="ARBA00022530"/>
    </source>
</evidence>
<dbReference type="SUPFAM" id="SSF57196">
    <property type="entry name" value="EGF/Laminin"/>
    <property type="match status" value="2"/>
</dbReference>
<evidence type="ECO:0000259" key="11">
    <source>
        <dbReference type="PROSITE" id="PS50027"/>
    </source>
</evidence>
<dbReference type="PANTHER" id="PTHR10574:SF285">
    <property type="entry name" value="LAMININ SUBUNIT ALPHA-3"/>
    <property type="match status" value="1"/>
</dbReference>
<feature type="domain" description="Laminin EGF-like" evidence="11">
    <location>
        <begin position="360"/>
        <end position="403"/>
    </location>
</feature>
<evidence type="ECO:0000256" key="10">
    <source>
        <dbReference type="PROSITE-ProRule" id="PRU00460"/>
    </source>
</evidence>
<dbReference type="InterPro" id="IPR002049">
    <property type="entry name" value="LE_dom"/>
</dbReference>
<dbReference type="InterPro" id="IPR050440">
    <property type="entry name" value="Laminin/Netrin_ECM"/>
</dbReference>
<dbReference type="GO" id="GO:0005576">
    <property type="term" value="C:extracellular region"/>
    <property type="evidence" value="ECO:0007669"/>
    <property type="project" value="UniProtKB-ARBA"/>
</dbReference>
<evidence type="ECO:0000256" key="1">
    <source>
        <dbReference type="ARBA" id="ARBA00004302"/>
    </source>
</evidence>
<dbReference type="GO" id="GO:0007411">
    <property type="term" value="P:axon guidance"/>
    <property type="evidence" value="ECO:0007669"/>
    <property type="project" value="TreeGrafter"/>
</dbReference>
<evidence type="ECO:0000256" key="7">
    <source>
        <dbReference type="ARBA" id="ARBA00023157"/>
    </source>
</evidence>
<dbReference type="AlphaFoldDB" id="A0A7J7ETP9"/>
<evidence type="ECO:0000259" key="12">
    <source>
        <dbReference type="PROSITE" id="PS51117"/>
    </source>
</evidence>
<evidence type="ECO:0000313" key="14">
    <source>
        <dbReference type="Proteomes" id="UP000551758"/>
    </source>
</evidence>
<feature type="disulfide bond" evidence="10">
    <location>
        <begin position="379"/>
        <end position="388"/>
    </location>
</feature>
<dbReference type="PANTHER" id="PTHR10574">
    <property type="entry name" value="NETRIN/LAMININ-RELATED"/>
    <property type="match status" value="1"/>
</dbReference>
<comment type="caution">
    <text evidence="10">Lacks conserved residue(s) required for the propagation of feature annotation.</text>
</comment>
<organism evidence="13 14">
    <name type="scientific">Diceros bicornis minor</name>
    <name type="common">South-central black rhinoceros</name>
    <dbReference type="NCBI Taxonomy" id="77932"/>
    <lineage>
        <taxon>Eukaryota</taxon>
        <taxon>Metazoa</taxon>
        <taxon>Chordata</taxon>
        <taxon>Craniata</taxon>
        <taxon>Vertebrata</taxon>
        <taxon>Euteleostomi</taxon>
        <taxon>Mammalia</taxon>
        <taxon>Eutheria</taxon>
        <taxon>Laurasiatheria</taxon>
        <taxon>Perissodactyla</taxon>
        <taxon>Rhinocerotidae</taxon>
        <taxon>Diceros</taxon>
    </lineage>
</organism>
<keyword evidence="9 10" id="KW-0424">Laminin EGF-like domain</keyword>
<dbReference type="SMART" id="SM00136">
    <property type="entry name" value="LamNT"/>
    <property type="match status" value="1"/>
</dbReference>
<evidence type="ECO:0000256" key="8">
    <source>
        <dbReference type="ARBA" id="ARBA00023180"/>
    </source>
</evidence>
<feature type="non-terminal residue" evidence="13">
    <location>
        <position position="442"/>
    </location>
</feature>
<dbReference type="GO" id="GO:0005201">
    <property type="term" value="F:extracellular matrix structural constituent"/>
    <property type="evidence" value="ECO:0007669"/>
    <property type="project" value="TreeGrafter"/>
</dbReference>
<dbReference type="FunFam" id="2.10.25.10:FF:000069">
    <property type="entry name" value="Laminin subunit alpha 1"/>
    <property type="match status" value="1"/>
</dbReference>
<dbReference type="GO" id="GO:0009888">
    <property type="term" value="P:tissue development"/>
    <property type="evidence" value="ECO:0007669"/>
    <property type="project" value="TreeGrafter"/>
</dbReference>
<dbReference type="EMBL" id="JACDTQ010002401">
    <property type="protein sequence ID" value="KAF5919182.1"/>
    <property type="molecule type" value="Genomic_DNA"/>
</dbReference>
<dbReference type="GO" id="GO:0009887">
    <property type="term" value="P:animal organ morphogenesis"/>
    <property type="evidence" value="ECO:0007669"/>
    <property type="project" value="TreeGrafter"/>
</dbReference>
<gene>
    <name evidence="13" type="ORF">HPG69_003822</name>
</gene>
<keyword evidence="6" id="KW-0084">Basement membrane</keyword>
<dbReference type="Proteomes" id="UP000551758">
    <property type="component" value="Unassembled WGS sequence"/>
</dbReference>
<name>A0A7J7ETP9_DICBM</name>
<keyword evidence="7 10" id="KW-1015">Disulfide bond</keyword>
<dbReference type="PROSITE" id="PS51117">
    <property type="entry name" value="LAMININ_NTER"/>
    <property type="match status" value="1"/>
</dbReference>
<reference evidence="13 14" key="1">
    <citation type="journal article" date="2020" name="Mol. Biol. Evol.">
        <title>Interspecific Gene Flow and the Evolution of Specialization in Black and White Rhinoceros.</title>
        <authorList>
            <person name="Moodley Y."/>
            <person name="Westbury M.V."/>
            <person name="Russo I.M."/>
            <person name="Gopalakrishnan S."/>
            <person name="Rakotoarivelo A."/>
            <person name="Olsen R.A."/>
            <person name="Prost S."/>
            <person name="Tunstall T."/>
            <person name="Ryder O.A."/>
            <person name="Dalen L."/>
            <person name="Bruford M.W."/>
        </authorList>
    </citation>
    <scope>NUCLEOTIDE SEQUENCE [LARGE SCALE GENOMIC DNA]</scope>
    <source>
        <strain evidence="13">SBR-YM</strain>
        <tissue evidence="13">Skin</tissue>
    </source>
</reference>
<evidence type="ECO:0000256" key="6">
    <source>
        <dbReference type="ARBA" id="ARBA00022869"/>
    </source>
</evidence>
<dbReference type="Gene3D" id="2.60.120.260">
    <property type="entry name" value="Galactose-binding domain-like"/>
    <property type="match status" value="1"/>
</dbReference>
<dbReference type="FunFam" id="2.10.25.10:FF:000390">
    <property type="entry name" value="Laminin subunit alpha 3"/>
    <property type="match status" value="1"/>
</dbReference>
<evidence type="ECO:0000256" key="4">
    <source>
        <dbReference type="ARBA" id="ARBA00022729"/>
    </source>
</evidence>
<evidence type="ECO:0000256" key="9">
    <source>
        <dbReference type="ARBA" id="ARBA00023292"/>
    </source>
</evidence>
<keyword evidence="4" id="KW-0732">Signal</keyword>
<evidence type="ECO:0000256" key="2">
    <source>
        <dbReference type="ARBA" id="ARBA00022525"/>
    </source>
</evidence>
<evidence type="ECO:0000256" key="5">
    <source>
        <dbReference type="ARBA" id="ARBA00022737"/>
    </source>
</evidence>
<comment type="subcellular location">
    <subcellularLocation>
        <location evidence="1">Secreted</location>
        <location evidence="1">Extracellular space</location>
        <location evidence="1">Extracellular matrix</location>
        <location evidence="1">Basement membrane</location>
    </subcellularLocation>
</comment>
<sequence length="442" mass="50039">LFHVAYVLIKFANSPRPDLWILERSVDFGSTYSPWQYFAYAKVDCLEQFGREANMAITGDDDVLCTTEYSRIVPLENGEVVVSLINGRPGAKNFTFSHALREFTKATNIRLRFLRTNTLLGHLISKAQRDPTVTRRYYYSIKDISIGGRCVCNGHADVCNANNPEKLFRCECQHHTCGETCDHCCAGYNQRRWRPATWERSNECEACNCHGHAVDCYYDPDVERQQASLNVQGVYAGGGVCINCRVRHNLSQSRCVIIGNERSNPEQHENKKACRQQTRNFKRFRKDRKQKHIHAGEHSCGCWNDLEHNTAGVNCEQCAKGYYRPYGIPVDAPHGCIRKFCSNLCSEGLVLCKPGFLLACSCNPEHAEDCEQGSGRCNCKPNFQGDNCEKCAVGYYNFPFCLRTPIFPVSTPSPEGPMVVNQDSLDLNANDVVFWVKNVYKS</sequence>
<dbReference type="SMART" id="SM00180">
    <property type="entry name" value="EGF_Lam"/>
    <property type="match status" value="3"/>
</dbReference>
<dbReference type="GO" id="GO:0005604">
    <property type="term" value="C:basement membrane"/>
    <property type="evidence" value="ECO:0007669"/>
    <property type="project" value="UniProtKB-SubCell"/>
</dbReference>
<dbReference type="CDD" id="cd00055">
    <property type="entry name" value="EGF_Lam"/>
    <property type="match status" value="2"/>
</dbReference>
<dbReference type="Gene3D" id="2.10.25.10">
    <property type="entry name" value="Laminin"/>
    <property type="match status" value="2"/>
</dbReference>
<feature type="domain" description="Laminin N-terminal" evidence="12">
    <location>
        <begin position="1"/>
        <end position="149"/>
    </location>
</feature>
<keyword evidence="14" id="KW-1185">Reference proteome</keyword>
<dbReference type="Pfam" id="PF00055">
    <property type="entry name" value="Laminin_N"/>
    <property type="match status" value="1"/>
</dbReference>
<dbReference type="PROSITE" id="PS50027">
    <property type="entry name" value="EGF_LAM_2"/>
    <property type="match status" value="1"/>
</dbReference>
<evidence type="ECO:0000313" key="13">
    <source>
        <dbReference type="EMBL" id="KAF5919182.1"/>
    </source>
</evidence>
<keyword evidence="2" id="KW-0964">Secreted</keyword>
<dbReference type="Pfam" id="PF00053">
    <property type="entry name" value="EGF_laminin"/>
    <property type="match status" value="2"/>
</dbReference>
<keyword evidence="5" id="KW-0677">Repeat</keyword>
<protein>
    <submittedName>
        <fullName evidence="13">Uncharacterized protein</fullName>
    </submittedName>
</protein>
<keyword evidence="8" id="KW-0325">Glycoprotein</keyword>
<comment type="caution">
    <text evidence="13">The sequence shown here is derived from an EMBL/GenBank/DDBJ whole genome shotgun (WGS) entry which is preliminary data.</text>
</comment>